<keyword evidence="4 6" id="KW-0808">Transferase</keyword>
<dbReference type="InterPro" id="IPR002020">
    <property type="entry name" value="Citrate_synthase"/>
</dbReference>
<dbReference type="InterPro" id="IPR024176">
    <property type="entry name" value="Citrate_synthase_bac-typ"/>
</dbReference>
<evidence type="ECO:0000256" key="4">
    <source>
        <dbReference type="ARBA" id="ARBA00022679"/>
    </source>
</evidence>
<dbReference type="Gene3D" id="1.10.230.10">
    <property type="entry name" value="Cytochrome P450-Terp, domain 2"/>
    <property type="match status" value="1"/>
</dbReference>
<dbReference type="PRINTS" id="PR00143">
    <property type="entry name" value="CITRTSNTHASE"/>
</dbReference>
<dbReference type="NCBIfam" id="TIGR01800">
    <property type="entry name" value="cit_synth_II"/>
    <property type="match status" value="1"/>
</dbReference>
<reference evidence="8 9" key="1">
    <citation type="submission" date="2022-11" db="EMBL/GenBank/DDBJ databases">
        <title>Study of microbial diversity in lake waters.</title>
        <authorList>
            <person name="Zhang J."/>
        </authorList>
    </citation>
    <scope>NUCLEOTIDE SEQUENCE [LARGE SCALE GENOMIC DNA]</scope>
    <source>
        <strain evidence="8 9">DT12</strain>
    </source>
</reference>
<dbReference type="Proteomes" id="UP001208017">
    <property type="component" value="Unassembled WGS sequence"/>
</dbReference>
<evidence type="ECO:0000256" key="2">
    <source>
        <dbReference type="ARBA" id="ARBA00010566"/>
    </source>
</evidence>
<comment type="similarity">
    <text evidence="2 6 7">Belongs to the citrate synthase family.</text>
</comment>
<evidence type="ECO:0000256" key="3">
    <source>
        <dbReference type="ARBA" id="ARBA00022532"/>
    </source>
</evidence>
<keyword evidence="9" id="KW-1185">Reference proteome</keyword>
<protein>
    <recommendedName>
        <fullName evidence="6">Citrate synthase</fullName>
    </recommendedName>
</protein>
<dbReference type="Pfam" id="PF00285">
    <property type="entry name" value="Citrate_synt"/>
    <property type="match status" value="1"/>
</dbReference>
<dbReference type="EMBL" id="JAPMLT010000005">
    <property type="protein sequence ID" value="MCX7570693.1"/>
    <property type="molecule type" value="Genomic_DNA"/>
</dbReference>
<dbReference type="InterPro" id="IPR011278">
    <property type="entry name" value="2-MeCitrate/Citrate_synth_II"/>
</dbReference>
<comment type="caution">
    <text evidence="8">The sequence shown here is derived from an EMBL/GenBank/DDBJ whole genome shotgun (WGS) entry which is preliminary data.</text>
</comment>
<evidence type="ECO:0000256" key="1">
    <source>
        <dbReference type="ARBA" id="ARBA00005163"/>
    </source>
</evidence>
<dbReference type="SUPFAM" id="SSF48256">
    <property type="entry name" value="Citrate synthase"/>
    <property type="match status" value="1"/>
</dbReference>
<proteinExistence type="inferred from homology"/>
<dbReference type="PANTHER" id="PTHR11739:SF4">
    <property type="entry name" value="CITRATE SYNTHASE, PEROXISOMAL"/>
    <property type="match status" value="1"/>
</dbReference>
<gene>
    <name evidence="8" type="ORF">OS242_12025</name>
</gene>
<evidence type="ECO:0000256" key="6">
    <source>
        <dbReference type="PIRNR" id="PIRNR001369"/>
    </source>
</evidence>
<organism evidence="8 9">
    <name type="scientific">Tumebacillus lacus</name>
    <dbReference type="NCBI Taxonomy" id="2995335"/>
    <lineage>
        <taxon>Bacteria</taxon>
        <taxon>Bacillati</taxon>
        <taxon>Bacillota</taxon>
        <taxon>Bacilli</taxon>
        <taxon>Bacillales</taxon>
        <taxon>Alicyclobacillaceae</taxon>
        <taxon>Tumebacillus</taxon>
    </lineage>
</organism>
<evidence type="ECO:0000256" key="7">
    <source>
        <dbReference type="RuleBase" id="RU003406"/>
    </source>
</evidence>
<comment type="catalytic activity">
    <reaction evidence="5">
        <text>oxaloacetate + acetyl-CoA + H2O = citrate + CoA + H(+)</text>
        <dbReference type="Rhea" id="RHEA:16845"/>
        <dbReference type="ChEBI" id="CHEBI:15377"/>
        <dbReference type="ChEBI" id="CHEBI:15378"/>
        <dbReference type="ChEBI" id="CHEBI:16452"/>
        <dbReference type="ChEBI" id="CHEBI:16947"/>
        <dbReference type="ChEBI" id="CHEBI:57287"/>
        <dbReference type="ChEBI" id="CHEBI:57288"/>
        <dbReference type="EC" id="2.3.3.16"/>
    </reaction>
</comment>
<accession>A0ABT3X184</accession>
<comment type="pathway">
    <text evidence="1">Carbohydrate metabolism; tricarboxylic acid cycle.</text>
</comment>
<evidence type="ECO:0000313" key="9">
    <source>
        <dbReference type="Proteomes" id="UP001208017"/>
    </source>
</evidence>
<sequence length="384" mass="42234">MSDTKAKTNAGLQDVVAGESNICLVDGKLGRLVYQGYDINDLVGKASYEEVVYLLWHGKLPTQPELDALDRELKANREIPADVLTLVKALCESKSAPTGMEILRTVTSYVGALDADKSMTRENHLRQSAKLVALLTSVTAAIGRFTQGKAYVAPRHDLGHAANFLYMLHGEEADALSVEAFDVALILHADHEFNASTFTARCTVGTLSDVYSGVTSAIGALKGPLHGGANEDVLRMLMEIDDIATTADLLRDRLNNGVKVPGFGHRVYRSYDPRGLVLKRYAKELTAKVGVTKWYEMTEIAEAVVLEHFAKKGKDLKYNVDLYSGSLYNAMNIPVELFTPLFVMSRVSGWTAHILEQYANNRIIRPVADYVGPVDQAFQPINER</sequence>
<name>A0ABT3X184_9BACL</name>
<dbReference type="Gene3D" id="1.10.580.10">
    <property type="entry name" value="Citrate Synthase, domain 1"/>
    <property type="match status" value="1"/>
</dbReference>
<evidence type="ECO:0000313" key="8">
    <source>
        <dbReference type="EMBL" id="MCX7570693.1"/>
    </source>
</evidence>
<dbReference type="PANTHER" id="PTHR11739">
    <property type="entry name" value="CITRATE SYNTHASE"/>
    <property type="match status" value="1"/>
</dbReference>
<dbReference type="InterPro" id="IPR019810">
    <property type="entry name" value="Citrate_synthase_AS"/>
</dbReference>
<evidence type="ECO:0000256" key="5">
    <source>
        <dbReference type="ARBA" id="ARBA00049288"/>
    </source>
</evidence>
<keyword evidence="3" id="KW-0816">Tricarboxylic acid cycle</keyword>
<dbReference type="InterPro" id="IPR036969">
    <property type="entry name" value="Citrate_synthase_sf"/>
</dbReference>
<dbReference type="InterPro" id="IPR016142">
    <property type="entry name" value="Citrate_synth-like_lrg_a-sub"/>
</dbReference>
<dbReference type="InterPro" id="IPR016143">
    <property type="entry name" value="Citrate_synth-like_sm_a-sub"/>
</dbReference>
<dbReference type="PIRSF" id="PIRSF001369">
    <property type="entry name" value="Citrate_synth"/>
    <property type="match status" value="1"/>
</dbReference>
<dbReference type="RefSeq" id="WP_267151941.1">
    <property type="nucleotide sequence ID" value="NZ_JAPMLT010000005.1"/>
</dbReference>
<dbReference type="PROSITE" id="PS00480">
    <property type="entry name" value="CITRATE_SYNTHASE"/>
    <property type="match status" value="1"/>
</dbReference>